<evidence type="ECO:0000313" key="11">
    <source>
        <dbReference type="EMBL" id="CTR04200.1"/>
    </source>
</evidence>
<dbReference type="AlphaFoldDB" id="A0A0K3C6W1"/>
<accession>A0A0K3C6W1</accession>
<dbReference type="GO" id="GO:0042026">
    <property type="term" value="P:protein refolding"/>
    <property type="evidence" value="ECO:0007669"/>
    <property type="project" value="UniProtKB-ARBA"/>
</dbReference>
<evidence type="ECO:0000313" key="12">
    <source>
        <dbReference type="EMBL" id="PRQ77367.1"/>
    </source>
</evidence>
<evidence type="ECO:0000313" key="14">
    <source>
        <dbReference type="Proteomes" id="UP000239560"/>
    </source>
</evidence>
<dbReference type="FunFam" id="1.25.40.10:FF:000029">
    <property type="entry name" value="peptidyl-prolyl cis-trans isomerase D"/>
    <property type="match status" value="1"/>
</dbReference>
<feature type="domain" description="PPIase cyclophilin-type" evidence="10">
    <location>
        <begin position="7"/>
        <end position="170"/>
    </location>
</feature>
<keyword evidence="8" id="KW-0697">Rotamase</keyword>
<keyword evidence="6" id="KW-0677">Repeat</keyword>
<dbReference type="Proteomes" id="UP000199069">
    <property type="component" value="Unassembled WGS sequence"/>
</dbReference>
<dbReference type="InterPro" id="IPR020892">
    <property type="entry name" value="Cyclophilin-type_PPIase_CS"/>
</dbReference>
<evidence type="ECO:0000256" key="7">
    <source>
        <dbReference type="ARBA" id="ARBA00022803"/>
    </source>
</evidence>
<evidence type="ECO:0000256" key="2">
    <source>
        <dbReference type="ARBA" id="ARBA00004496"/>
    </source>
</evidence>
<dbReference type="GO" id="GO:0016018">
    <property type="term" value="F:cyclosporin A binding"/>
    <property type="evidence" value="ECO:0007669"/>
    <property type="project" value="TreeGrafter"/>
</dbReference>
<dbReference type="InterPro" id="IPR002130">
    <property type="entry name" value="Cyclophilin-type_PPIase_dom"/>
</dbReference>
<dbReference type="InterPro" id="IPR011990">
    <property type="entry name" value="TPR-like_helical_dom_sf"/>
</dbReference>
<protein>
    <recommendedName>
        <fullName evidence="4">peptidylprolyl isomerase</fullName>
        <ecNumber evidence="4">5.2.1.8</ecNumber>
    </recommendedName>
</protein>
<dbReference type="CDD" id="cd01926">
    <property type="entry name" value="cyclophilin_ABH_like"/>
    <property type="match status" value="1"/>
</dbReference>
<dbReference type="STRING" id="5286.A0A0K3C6W1"/>
<evidence type="ECO:0000313" key="13">
    <source>
        <dbReference type="Proteomes" id="UP000199069"/>
    </source>
</evidence>
<dbReference type="EMBL" id="LCTV02000001">
    <property type="protein sequence ID" value="PRQ77367.1"/>
    <property type="molecule type" value="Genomic_DNA"/>
</dbReference>
<comment type="similarity">
    <text evidence="3">Belongs to the cyclophilin-type PPIase family. PPIase D subfamily.</text>
</comment>
<dbReference type="GO" id="GO:0003755">
    <property type="term" value="F:peptidyl-prolyl cis-trans isomerase activity"/>
    <property type="evidence" value="ECO:0007669"/>
    <property type="project" value="UniProtKB-KW"/>
</dbReference>
<dbReference type="PANTHER" id="PTHR11071:SF561">
    <property type="entry name" value="PEPTIDYL-PROLYL CIS-TRANS ISOMERASE D-RELATED"/>
    <property type="match status" value="1"/>
</dbReference>
<dbReference type="FunFam" id="2.40.100.10:FF:000009">
    <property type="entry name" value="Peptidyl-prolyl cis-trans isomerase D"/>
    <property type="match status" value="1"/>
</dbReference>
<evidence type="ECO:0000256" key="1">
    <source>
        <dbReference type="ARBA" id="ARBA00000971"/>
    </source>
</evidence>
<reference evidence="12 14" key="2">
    <citation type="journal article" date="2018" name="Elife">
        <title>Functional genomics of lipid metabolism in the oleaginous yeast Rhodosporidium toruloides.</title>
        <authorList>
            <person name="Coradetti S.T."/>
            <person name="Pinel D."/>
            <person name="Geiselman G."/>
            <person name="Ito M."/>
            <person name="Mondo S."/>
            <person name="Reilly M.C."/>
            <person name="Cheng Y.F."/>
            <person name="Bauer S."/>
            <person name="Grigoriev I."/>
            <person name="Gladden J.M."/>
            <person name="Simmons B.A."/>
            <person name="Brem R."/>
            <person name="Arkin A.P."/>
            <person name="Skerker J.M."/>
        </authorList>
    </citation>
    <scope>NUCLEOTIDE SEQUENCE [LARGE SCALE GENOMIC DNA]</scope>
    <source>
        <strain evidence="12 14">NBRC 0880</strain>
    </source>
</reference>
<dbReference type="Proteomes" id="UP000239560">
    <property type="component" value="Unassembled WGS sequence"/>
</dbReference>
<dbReference type="SMART" id="SM00028">
    <property type="entry name" value="TPR"/>
    <property type="match status" value="2"/>
</dbReference>
<dbReference type="OrthoDB" id="193499at2759"/>
<organism evidence="11 13">
    <name type="scientific">Rhodotorula toruloides</name>
    <name type="common">Yeast</name>
    <name type="synonym">Rhodosporidium toruloides</name>
    <dbReference type="NCBI Taxonomy" id="5286"/>
    <lineage>
        <taxon>Eukaryota</taxon>
        <taxon>Fungi</taxon>
        <taxon>Dikarya</taxon>
        <taxon>Basidiomycota</taxon>
        <taxon>Pucciniomycotina</taxon>
        <taxon>Microbotryomycetes</taxon>
        <taxon>Sporidiobolales</taxon>
        <taxon>Sporidiobolaceae</taxon>
        <taxon>Rhodotorula</taxon>
    </lineage>
</organism>
<evidence type="ECO:0000256" key="6">
    <source>
        <dbReference type="ARBA" id="ARBA00022737"/>
    </source>
</evidence>
<reference evidence="11 13" key="1">
    <citation type="submission" date="2015-07" db="EMBL/GenBank/DDBJ databases">
        <authorList>
            <person name="Cajimat M.N.B."/>
            <person name="Milazzo M.L."/>
            <person name="Fulhorst C.F."/>
        </authorList>
    </citation>
    <scope>NUCLEOTIDE SEQUENCE [LARGE SCALE GENOMIC DNA]</scope>
    <source>
        <strain evidence="11">Single colony</strain>
    </source>
</reference>
<evidence type="ECO:0000256" key="4">
    <source>
        <dbReference type="ARBA" id="ARBA00013194"/>
    </source>
</evidence>
<comment type="catalytic activity">
    <reaction evidence="1">
        <text>[protein]-peptidylproline (omega=180) = [protein]-peptidylproline (omega=0)</text>
        <dbReference type="Rhea" id="RHEA:16237"/>
        <dbReference type="Rhea" id="RHEA-COMP:10747"/>
        <dbReference type="Rhea" id="RHEA-COMP:10748"/>
        <dbReference type="ChEBI" id="CHEBI:83833"/>
        <dbReference type="ChEBI" id="CHEBI:83834"/>
        <dbReference type="EC" id="5.2.1.8"/>
    </reaction>
</comment>
<sequence length="374" mass="41001">MPNPRVYFDVSIQGHSAGRIVMELFADVVPKTAENFRALTTGEKGVGKAGKPLSYKGSKFHRVIRKFMIQGGDFTAGNGTGGESIYGEKFGDENFDLKHDKPFLLSMANAGPGTNGSQFFITTVPTPHLDGKHVVFGRVLHGRSVVRLIEESPVNGDSPAEEILIADCGELAEGEDGVMADEFADGHEEYPSDDESDINDPKTALKVATEIKERGTDLFKKGNFEQAQKKYIKALRYLDRHLDLQARDLELEGQFATLRLSILLNSSLTALKDPGTTSAQLGVKQATRALSLDADPEEHPMHKKLTDAEKAKALYRRAMASVVLKEENEAIADLELASKLQPEDGGIKAQLNAAKKRVEDRKAKARQAYAKMFN</sequence>
<dbReference type="GO" id="GO:0005737">
    <property type="term" value="C:cytoplasm"/>
    <property type="evidence" value="ECO:0007669"/>
    <property type="project" value="UniProtKB-SubCell"/>
</dbReference>
<keyword evidence="5" id="KW-0963">Cytoplasm</keyword>
<evidence type="ECO:0000256" key="5">
    <source>
        <dbReference type="ARBA" id="ARBA00022490"/>
    </source>
</evidence>
<keyword evidence="9 11" id="KW-0413">Isomerase</keyword>
<dbReference type="SUPFAM" id="SSF50891">
    <property type="entry name" value="Cyclophilin-like"/>
    <property type="match status" value="1"/>
</dbReference>
<dbReference type="Gene3D" id="2.40.100.10">
    <property type="entry name" value="Cyclophilin-like"/>
    <property type="match status" value="1"/>
</dbReference>
<dbReference type="Pfam" id="PF00160">
    <property type="entry name" value="Pro_isomerase"/>
    <property type="match status" value="1"/>
</dbReference>
<keyword evidence="7" id="KW-0802">TPR repeat</keyword>
<gene>
    <name evidence="11" type="primary">FGENESH: predicted gene_1.61</name>
    <name evidence="12" type="ORF">AAT19DRAFT_8435</name>
    <name evidence="11" type="ORF">BN2166_0000610</name>
</gene>
<dbReference type="OMA" id="EMEQNCN"/>
<evidence type="ECO:0000256" key="8">
    <source>
        <dbReference type="ARBA" id="ARBA00023110"/>
    </source>
</evidence>
<dbReference type="Gene3D" id="1.25.40.10">
    <property type="entry name" value="Tetratricopeptide repeat domain"/>
    <property type="match status" value="1"/>
</dbReference>
<dbReference type="EC" id="5.2.1.8" evidence="4"/>
<dbReference type="PROSITE" id="PS00170">
    <property type="entry name" value="CSA_PPIASE_1"/>
    <property type="match status" value="1"/>
</dbReference>
<keyword evidence="13" id="KW-1185">Reference proteome</keyword>
<dbReference type="PANTHER" id="PTHR11071">
    <property type="entry name" value="PEPTIDYL-PROLYL CIS-TRANS ISOMERASE"/>
    <property type="match status" value="1"/>
</dbReference>
<dbReference type="PRINTS" id="PR00153">
    <property type="entry name" value="CSAPPISMRASE"/>
</dbReference>
<dbReference type="InterPro" id="IPR029000">
    <property type="entry name" value="Cyclophilin-like_dom_sf"/>
</dbReference>
<evidence type="ECO:0000256" key="3">
    <source>
        <dbReference type="ARBA" id="ARBA00010898"/>
    </source>
</evidence>
<dbReference type="EMBL" id="CWKI01000001">
    <property type="protein sequence ID" value="CTR04200.1"/>
    <property type="molecule type" value="Genomic_DNA"/>
</dbReference>
<proteinExistence type="inferred from homology"/>
<evidence type="ECO:0000259" key="10">
    <source>
        <dbReference type="PROSITE" id="PS50072"/>
    </source>
</evidence>
<comment type="subcellular location">
    <subcellularLocation>
        <location evidence="2">Cytoplasm</location>
    </subcellularLocation>
</comment>
<name>A0A0K3C6W1_RHOTO</name>
<evidence type="ECO:0000256" key="9">
    <source>
        <dbReference type="ARBA" id="ARBA00023235"/>
    </source>
</evidence>
<dbReference type="InterPro" id="IPR019734">
    <property type="entry name" value="TPR_rpt"/>
</dbReference>
<dbReference type="SUPFAM" id="SSF48452">
    <property type="entry name" value="TPR-like"/>
    <property type="match status" value="1"/>
</dbReference>
<dbReference type="PROSITE" id="PS50072">
    <property type="entry name" value="CSA_PPIASE_2"/>
    <property type="match status" value="1"/>
</dbReference>